<evidence type="ECO:0000256" key="5">
    <source>
        <dbReference type="ARBA" id="ARBA00048200"/>
    </source>
</evidence>
<dbReference type="CDD" id="cd05254">
    <property type="entry name" value="dTDP_HR_like_SDR_e"/>
    <property type="match status" value="1"/>
</dbReference>
<comment type="cofactor">
    <cofactor evidence="6">
        <name>Mg(2+)</name>
        <dbReference type="ChEBI" id="CHEBI:18420"/>
    </cofactor>
    <text evidence="6">Binds 1 Mg(2+) ion per monomer.</text>
</comment>
<comment type="caution">
    <text evidence="8">The sequence shown here is derived from an EMBL/GenBank/DDBJ whole genome shotgun (WGS) entry which is preliminary data.</text>
</comment>
<dbReference type="PANTHER" id="PTHR10491:SF4">
    <property type="entry name" value="METHIONINE ADENOSYLTRANSFERASE 2 SUBUNIT BETA"/>
    <property type="match status" value="1"/>
</dbReference>
<keyword evidence="9" id="KW-1185">Reference proteome</keyword>
<feature type="domain" description="RmlD-like substrate binding" evidence="7">
    <location>
        <begin position="3"/>
        <end position="290"/>
    </location>
</feature>
<dbReference type="PANTHER" id="PTHR10491">
    <property type="entry name" value="DTDP-4-DEHYDRORHAMNOSE REDUCTASE"/>
    <property type="match status" value="1"/>
</dbReference>
<keyword evidence="6" id="KW-0521">NADP</keyword>
<dbReference type="UniPathway" id="UPA00281"/>
<dbReference type="OrthoDB" id="9803892at2"/>
<dbReference type="EMBL" id="MKEK01000001">
    <property type="protein sequence ID" value="OEY69203.1"/>
    <property type="molecule type" value="Genomic_DNA"/>
</dbReference>
<gene>
    <name evidence="8" type="ORF">BI198_06175</name>
</gene>
<comment type="pathway">
    <text evidence="1 6">Carbohydrate biosynthesis; dTDP-L-rhamnose biosynthesis.</text>
</comment>
<dbReference type="GO" id="GO:0005829">
    <property type="term" value="C:cytosol"/>
    <property type="evidence" value="ECO:0007669"/>
    <property type="project" value="TreeGrafter"/>
</dbReference>
<dbReference type="InterPro" id="IPR005913">
    <property type="entry name" value="dTDP_dehydrorham_reduct"/>
</dbReference>
<organism evidence="8 9">
    <name type="scientific">Rheinheimera salexigens</name>
    <dbReference type="NCBI Taxonomy" id="1628148"/>
    <lineage>
        <taxon>Bacteria</taxon>
        <taxon>Pseudomonadati</taxon>
        <taxon>Pseudomonadota</taxon>
        <taxon>Gammaproteobacteria</taxon>
        <taxon>Chromatiales</taxon>
        <taxon>Chromatiaceae</taxon>
        <taxon>Rheinheimera</taxon>
    </lineage>
</organism>
<dbReference type="EC" id="1.1.1.133" evidence="3 6"/>
<dbReference type="InterPro" id="IPR029903">
    <property type="entry name" value="RmlD-like-bd"/>
</dbReference>
<evidence type="ECO:0000259" key="7">
    <source>
        <dbReference type="Pfam" id="PF04321"/>
    </source>
</evidence>
<evidence type="ECO:0000313" key="9">
    <source>
        <dbReference type="Proteomes" id="UP000242258"/>
    </source>
</evidence>
<dbReference type="UniPathway" id="UPA00124"/>
<evidence type="ECO:0000256" key="3">
    <source>
        <dbReference type="ARBA" id="ARBA00012929"/>
    </source>
</evidence>
<protein>
    <recommendedName>
        <fullName evidence="4 6">dTDP-4-dehydrorhamnose reductase</fullName>
        <ecNumber evidence="3 6">1.1.1.133</ecNumber>
    </recommendedName>
</protein>
<name>A0A1E7Q555_9GAMM</name>
<dbReference type="RefSeq" id="WP_070048769.1">
    <property type="nucleotide sequence ID" value="NZ_CBCSDO010000006.1"/>
</dbReference>
<dbReference type="Proteomes" id="UP000242258">
    <property type="component" value="Unassembled WGS sequence"/>
</dbReference>
<dbReference type="Gene3D" id="3.90.25.10">
    <property type="entry name" value="UDP-galactose 4-epimerase, domain 1"/>
    <property type="match status" value="1"/>
</dbReference>
<dbReference type="Pfam" id="PF04321">
    <property type="entry name" value="RmlD_sub_bind"/>
    <property type="match status" value="1"/>
</dbReference>
<keyword evidence="6" id="KW-0560">Oxidoreductase</keyword>
<dbReference type="SUPFAM" id="SSF51735">
    <property type="entry name" value="NAD(P)-binding Rossmann-fold domains"/>
    <property type="match status" value="1"/>
</dbReference>
<comment type="similarity">
    <text evidence="2 6">Belongs to the dTDP-4-dehydrorhamnose reductase family.</text>
</comment>
<reference evidence="9" key="1">
    <citation type="submission" date="2016-09" db="EMBL/GenBank/DDBJ databases">
        <authorList>
            <person name="Wan X."/>
            <person name="Hou S."/>
        </authorList>
    </citation>
    <scope>NUCLEOTIDE SEQUENCE [LARGE SCALE GENOMIC DNA]</scope>
    <source>
        <strain evidence="9">KH87</strain>
    </source>
</reference>
<evidence type="ECO:0000313" key="8">
    <source>
        <dbReference type="EMBL" id="OEY69203.1"/>
    </source>
</evidence>
<dbReference type="AlphaFoldDB" id="A0A1E7Q555"/>
<dbReference type="InterPro" id="IPR036291">
    <property type="entry name" value="NAD(P)-bd_dom_sf"/>
</dbReference>
<evidence type="ECO:0000256" key="4">
    <source>
        <dbReference type="ARBA" id="ARBA00017099"/>
    </source>
</evidence>
<dbReference type="NCBIfam" id="TIGR01214">
    <property type="entry name" value="rmlD"/>
    <property type="match status" value="1"/>
</dbReference>
<accession>A0A1E7Q555</accession>
<comment type="function">
    <text evidence="6">Catalyzes the reduction of dTDP-6-deoxy-L-lyxo-4-hexulose to yield dTDP-L-rhamnose.</text>
</comment>
<dbReference type="GO" id="GO:0019305">
    <property type="term" value="P:dTDP-rhamnose biosynthetic process"/>
    <property type="evidence" value="ECO:0007669"/>
    <property type="project" value="UniProtKB-UniPathway"/>
</dbReference>
<evidence type="ECO:0000256" key="1">
    <source>
        <dbReference type="ARBA" id="ARBA00004781"/>
    </source>
</evidence>
<comment type="catalytic activity">
    <reaction evidence="5 6">
        <text>dTDP-beta-L-rhamnose + NADP(+) = dTDP-4-dehydro-beta-L-rhamnose + NADPH + H(+)</text>
        <dbReference type="Rhea" id="RHEA:21796"/>
        <dbReference type="ChEBI" id="CHEBI:15378"/>
        <dbReference type="ChEBI" id="CHEBI:57510"/>
        <dbReference type="ChEBI" id="CHEBI:57783"/>
        <dbReference type="ChEBI" id="CHEBI:58349"/>
        <dbReference type="ChEBI" id="CHEBI:62830"/>
        <dbReference type="EC" id="1.1.1.133"/>
    </reaction>
</comment>
<dbReference type="GO" id="GO:0009243">
    <property type="term" value="P:O antigen biosynthetic process"/>
    <property type="evidence" value="ECO:0007669"/>
    <property type="project" value="UniProtKB-UniPathway"/>
</dbReference>
<dbReference type="STRING" id="1628148.BI198_06175"/>
<dbReference type="GO" id="GO:0008831">
    <property type="term" value="F:dTDP-4-dehydrorhamnose reductase activity"/>
    <property type="evidence" value="ECO:0007669"/>
    <property type="project" value="UniProtKB-EC"/>
</dbReference>
<sequence length="294" mass="32370">MKHLLITGAMGQLGQSFTAIAKQWPQFQFTFADKKLADITNQLQMAALLRQLKPYAVINCAAFTNVDLAEQQPELAYAVNATAVEQLAQLCRETNTLLVHFSTDYVFSGRQLDAGENQTPYTEQDLAEPLNVYGASKLAGEQAMLNIAPAGLILRSSWLYSAFGHNFARIIYNKIQQGLPLRVVADQIGSPTYAPELAALCLKLLSADHFATTQLLHCAGQGEASWYQVAQEIQKYTKQQTTLTAISSNQWQSAATRPSYSALSSQQLQKQFGLSLPAWQQSLVTCLNKMGQSD</sequence>
<evidence type="ECO:0000256" key="6">
    <source>
        <dbReference type="RuleBase" id="RU364082"/>
    </source>
</evidence>
<proteinExistence type="inferred from homology"/>
<dbReference type="Gene3D" id="3.40.50.720">
    <property type="entry name" value="NAD(P)-binding Rossmann-like Domain"/>
    <property type="match status" value="1"/>
</dbReference>
<evidence type="ECO:0000256" key="2">
    <source>
        <dbReference type="ARBA" id="ARBA00010944"/>
    </source>
</evidence>